<protein>
    <submittedName>
        <fullName evidence="1">Uncharacterized protein</fullName>
    </submittedName>
</protein>
<proteinExistence type="predicted"/>
<dbReference type="EMBL" id="GBXM01006654">
    <property type="protein sequence ID" value="JAI01924.1"/>
    <property type="molecule type" value="Transcribed_RNA"/>
</dbReference>
<accession>A0A0E9XJR3</accession>
<reference evidence="1" key="1">
    <citation type="submission" date="2014-11" db="EMBL/GenBank/DDBJ databases">
        <authorList>
            <person name="Amaro Gonzalez C."/>
        </authorList>
    </citation>
    <scope>NUCLEOTIDE SEQUENCE</scope>
</reference>
<evidence type="ECO:0000313" key="1">
    <source>
        <dbReference type="EMBL" id="JAI01924.1"/>
    </source>
</evidence>
<organism evidence="1">
    <name type="scientific">Anguilla anguilla</name>
    <name type="common">European freshwater eel</name>
    <name type="synonym">Muraena anguilla</name>
    <dbReference type="NCBI Taxonomy" id="7936"/>
    <lineage>
        <taxon>Eukaryota</taxon>
        <taxon>Metazoa</taxon>
        <taxon>Chordata</taxon>
        <taxon>Craniata</taxon>
        <taxon>Vertebrata</taxon>
        <taxon>Euteleostomi</taxon>
        <taxon>Actinopterygii</taxon>
        <taxon>Neopterygii</taxon>
        <taxon>Teleostei</taxon>
        <taxon>Anguilliformes</taxon>
        <taxon>Anguillidae</taxon>
        <taxon>Anguilla</taxon>
    </lineage>
</organism>
<dbReference type="AlphaFoldDB" id="A0A0E9XJR3"/>
<name>A0A0E9XJR3_ANGAN</name>
<sequence>MHSGNKRHCSLKASISIGLFTKKMFSGHFLRAQYTKGASFNTHVHSIQHKMKAGHVLVLNCLSDNS</sequence>
<reference evidence="1" key="2">
    <citation type="journal article" date="2015" name="Fish Shellfish Immunol.">
        <title>Early steps in the European eel (Anguilla anguilla)-Vibrio vulnificus interaction in the gills: Role of the RtxA13 toxin.</title>
        <authorList>
            <person name="Callol A."/>
            <person name="Pajuelo D."/>
            <person name="Ebbesson L."/>
            <person name="Teles M."/>
            <person name="MacKenzie S."/>
            <person name="Amaro C."/>
        </authorList>
    </citation>
    <scope>NUCLEOTIDE SEQUENCE</scope>
</reference>